<proteinExistence type="predicted"/>
<comment type="catalytic activity">
    <reaction evidence="7">
        <text>4 Cu(+) + O2 + 4 H(+) = 4 Cu(2+) + 2 H2O</text>
        <dbReference type="Rhea" id="RHEA:30083"/>
        <dbReference type="ChEBI" id="CHEBI:15377"/>
        <dbReference type="ChEBI" id="CHEBI:15378"/>
        <dbReference type="ChEBI" id="CHEBI:15379"/>
        <dbReference type="ChEBI" id="CHEBI:29036"/>
        <dbReference type="ChEBI" id="CHEBI:49552"/>
        <dbReference type="EC" id="1.16.3.4"/>
    </reaction>
    <physiologicalReaction direction="left-to-right" evidence="7">
        <dbReference type="Rhea" id="RHEA:30084"/>
    </physiologicalReaction>
</comment>
<reference evidence="11" key="1">
    <citation type="submission" date="2016-10" db="EMBL/GenBank/DDBJ databases">
        <authorList>
            <person name="Varghese N."/>
            <person name="Submissions S."/>
        </authorList>
    </citation>
    <scope>NUCLEOTIDE SEQUENCE [LARGE SCALE GENOMIC DNA]</scope>
    <source>
        <strain evidence="11">JCM 18195</strain>
    </source>
</reference>
<dbReference type="PANTHER" id="PTHR48267:SF1">
    <property type="entry name" value="BILIRUBIN OXIDASE"/>
    <property type="match status" value="1"/>
</dbReference>
<dbReference type="OrthoDB" id="9757546at2"/>
<dbReference type="CDD" id="cd13866">
    <property type="entry name" value="CuRO_2_BOD"/>
    <property type="match status" value="1"/>
</dbReference>
<protein>
    <recommendedName>
        <fullName evidence="4">Multicopper oxidase CueO</fullName>
        <ecNumber evidence="3">1.16.3.4</ecNumber>
    </recommendedName>
    <alternativeName>
        <fullName evidence="5">Copper efflux oxidase</fullName>
    </alternativeName>
    <alternativeName>
        <fullName evidence="6">Cuprous oxidase</fullName>
    </alternativeName>
</protein>
<accession>A0A1I5VNM3</accession>
<dbReference type="InterPro" id="IPR006311">
    <property type="entry name" value="TAT_signal"/>
</dbReference>
<keyword evidence="10" id="KW-0167">Capsid protein</keyword>
<keyword evidence="10" id="KW-0946">Virion</keyword>
<dbReference type="EMBL" id="FOXM01000011">
    <property type="protein sequence ID" value="SFQ09041.1"/>
    <property type="molecule type" value="Genomic_DNA"/>
</dbReference>
<feature type="region of interest" description="Disordered" evidence="8">
    <location>
        <begin position="38"/>
        <end position="70"/>
    </location>
</feature>
<evidence type="ECO:0000256" key="2">
    <source>
        <dbReference type="ARBA" id="ARBA00022723"/>
    </source>
</evidence>
<evidence type="ECO:0000256" key="7">
    <source>
        <dbReference type="ARBA" id="ARBA00048092"/>
    </source>
</evidence>
<dbReference type="GO" id="GO:0016491">
    <property type="term" value="F:oxidoreductase activity"/>
    <property type="evidence" value="ECO:0007669"/>
    <property type="project" value="InterPro"/>
</dbReference>
<evidence type="ECO:0000256" key="8">
    <source>
        <dbReference type="SAM" id="MobiDB-lite"/>
    </source>
</evidence>
<keyword evidence="10" id="KW-0132">Cell division</keyword>
<evidence type="ECO:0000313" key="11">
    <source>
        <dbReference type="Proteomes" id="UP000243084"/>
    </source>
</evidence>
<dbReference type="PANTHER" id="PTHR48267">
    <property type="entry name" value="CUPREDOXIN SUPERFAMILY PROTEIN"/>
    <property type="match status" value="1"/>
</dbReference>
<keyword evidence="2" id="KW-0479">Metal-binding</keyword>
<evidence type="ECO:0000313" key="10">
    <source>
        <dbReference type="EMBL" id="SFQ09041.1"/>
    </source>
</evidence>
<dbReference type="PROSITE" id="PS51318">
    <property type="entry name" value="TAT"/>
    <property type="match status" value="1"/>
</dbReference>
<dbReference type="InterPro" id="IPR011706">
    <property type="entry name" value="Cu-oxidase_C"/>
</dbReference>
<dbReference type="GO" id="GO:0051301">
    <property type="term" value="P:cell division"/>
    <property type="evidence" value="ECO:0007669"/>
    <property type="project" value="UniProtKB-KW"/>
</dbReference>
<feature type="region of interest" description="Disordered" evidence="8">
    <location>
        <begin position="600"/>
        <end position="627"/>
    </location>
</feature>
<sequence length="627" mass="69594">MKPNDRTHRARRSTTAPDDSRRSFLKLSATALAAPLLLPKPASSADDDATSSQLPPSPATTPWVERLPDAISPLPGVPAAAMNPSPTREANTAAGEAGRPAHQHWGELYQNAEYYALRAVERRNWVFNPALPPQPVWVYEGATPDPATFAPTVFARYGHPVLCRIFNELPAEHVGFGTPEISTHLHNLHCGSESDGFPGDYYSADKAGPTLTQPGAFKDHFYPNICAGYEQMQNGYGDEREALGFLFYHDHTLDFTAPNLYRGLIGFYLLYDHIDSGNEQDPSSSALRLPSHPYDYPLVFADRRFSADGLLYYDQINPEGVLGDKVAVNGKIEPVLHVAARKYRLRLLNGGPSRFYAFFLVSASNVVQRFTYIANDGNLLPAPLLNQTSVTLGVAERADIVVDFSRYPIGTELYLVNRMIQEDTRGPKDIKAPGSRVLKFKVDRYPPAHDLSRVPATLRPLPPLDPAEIAAAPVRRWVFERRNGMWAINGAFVDVNKPAAVVVKGSAEIWELVSPQDGWSHPIHIHFEEGRILSKIVNGVEVPIPLHERGRKDVYTLGAFTTLRVLLHFRDYVGKYVMHCHNLIHEDHAMMVRWDIVDPVAPEPTDPDADAPPTDEPTPPKRGKGRG</sequence>
<dbReference type="Proteomes" id="UP000243084">
    <property type="component" value="Unassembled WGS sequence"/>
</dbReference>
<dbReference type="InterPro" id="IPR002355">
    <property type="entry name" value="Cu_oxidase_Cu_BS"/>
</dbReference>
<evidence type="ECO:0000259" key="9">
    <source>
        <dbReference type="Pfam" id="PF07731"/>
    </source>
</evidence>
<dbReference type="Pfam" id="PF07731">
    <property type="entry name" value="Cu-oxidase_2"/>
    <property type="match status" value="1"/>
</dbReference>
<keyword evidence="11" id="KW-1185">Reference proteome</keyword>
<evidence type="ECO:0000256" key="3">
    <source>
        <dbReference type="ARBA" id="ARBA00038978"/>
    </source>
</evidence>
<evidence type="ECO:0000256" key="5">
    <source>
        <dbReference type="ARBA" id="ARBA00042896"/>
    </source>
</evidence>
<dbReference type="EC" id="1.16.3.4" evidence="3"/>
<dbReference type="Gene3D" id="2.60.40.420">
    <property type="entry name" value="Cupredoxins - blue copper proteins"/>
    <property type="match status" value="3"/>
</dbReference>
<feature type="domain" description="Plastocyanin-like" evidence="9">
    <location>
        <begin position="482"/>
        <end position="595"/>
    </location>
</feature>
<keyword evidence="10" id="KW-0131">Cell cycle</keyword>
<dbReference type="InterPro" id="IPR045087">
    <property type="entry name" value="Cu-oxidase_fam"/>
</dbReference>
<evidence type="ECO:0000256" key="1">
    <source>
        <dbReference type="ARBA" id="ARBA00011245"/>
    </source>
</evidence>
<dbReference type="AlphaFoldDB" id="A0A1I5VNM3"/>
<organism evidence="10 11">
    <name type="scientific">Geopseudomonas sagittaria</name>
    <dbReference type="NCBI Taxonomy" id="1135990"/>
    <lineage>
        <taxon>Bacteria</taxon>
        <taxon>Pseudomonadati</taxon>
        <taxon>Pseudomonadota</taxon>
        <taxon>Gammaproteobacteria</taxon>
        <taxon>Pseudomonadales</taxon>
        <taxon>Pseudomonadaceae</taxon>
        <taxon>Geopseudomonas</taxon>
    </lineage>
</organism>
<dbReference type="PROSITE" id="PS00080">
    <property type="entry name" value="MULTICOPPER_OXIDASE2"/>
    <property type="match status" value="1"/>
</dbReference>
<evidence type="ECO:0000256" key="4">
    <source>
        <dbReference type="ARBA" id="ARBA00041027"/>
    </source>
</evidence>
<dbReference type="CDD" id="cd13889">
    <property type="entry name" value="CuRO_3_BOD"/>
    <property type="match status" value="1"/>
</dbReference>
<evidence type="ECO:0000256" key="6">
    <source>
        <dbReference type="ARBA" id="ARBA00043090"/>
    </source>
</evidence>
<gene>
    <name evidence="10" type="ORF">SAMN05216229_11157</name>
</gene>
<dbReference type="SUPFAM" id="SSF49503">
    <property type="entry name" value="Cupredoxins"/>
    <property type="match status" value="2"/>
</dbReference>
<name>A0A1I5VNM3_9GAMM</name>
<dbReference type="RefSeq" id="WP_092432568.1">
    <property type="nucleotide sequence ID" value="NZ_FOXM01000011.1"/>
</dbReference>
<feature type="region of interest" description="Disordered" evidence="8">
    <location>
        <begin position="1"/>
        <end position="22"/>
    </location>
</feature>
<comment type="subunit">
    <text evidence="1">Monomer.</text>
</comment>
<dbReference type="GO" id="GO:0005507">
    <property type="term" value="F:copper ion binding"/>
    <property type="evidence" value="ECO:0007669"/>
    <property type="project" value="InterPro"/>
</dbReference>
<dbReference type="InterPro" id="IPR008972">
    <property type="entry name" value="Cupredoxin"/>
</dbReference>